<name>A0A9D4NUI5_DERFA</name>
<sequence length="748" mass="89149">MKIEKLKIIWNRFVRFLNNIHESKLEKILSISSIVLFMALLINNICIYFYYDDATDMFCMSETCDNYSKSLLQSLDYSVDPCDNFYRFACGTMIENMNATKDDYYGTTFLTKMDDIVRDRVQYLLMNSWDVSKNKINRKIIKSKSLAIEWIIRVFQQCLHMPKPKNFYKSFHELWNKLPISSKLLWPLESNSSDHMIDMNWLDFYAYYSDHFGYEPLFKIRFFLQTKLQIKIDFHSSLHQTVQQHYTKQMTNYLYELSRNYNISRMSKENYKKIVDNVIDFEKKITNIVSNTPPIIVNYSLPSFERFTEIKLSNYFHILFTIINKPKINQSSWKSENSTNFITNNDFLVIHKLEAFVYVMDVIRKTPKHVVFNYFWLKALSYWWTENQPNKPENCFQIFYSNEFPLTFAITRLYIDRWFKPGSKLKAIHMVNQLKQSAIQSMKMNTFLDDETREQAVQKLRNIIDNIAFPEWLIIDDHLDEFYGVQGSSIDSLIANHYCQSYVQMLRLDKYRMLKFLNNDEFDFPEIHTLSLQVNAFYSPVKNKIEIKATLLMLPLFDVELPFYINYGKLGSIIGHEITHGFDEKNMKYDKNGNLKHWWTEKSFQNFKERSQCFVEQYQNYSRQSYGIQINTSSLNEDIADNGGVRFAYKAYRTELKRIENLERRPQLLPRLVAKKITIEQLFFLSLAQIECAVLTPAQLLNRIKFDPHSPPESRINLSFRNFDKFAKSFNCPIGSPMNPEERCILWE</sequence>
<proteinExistence type="inferred from homology"/>
<dbReference type="PANTHER" id="PTHR11733:SF167">
    <property type="entry name" value="FI17812P1-RELATED"/>
    <property type="match status" value="1"/>
</dbReference>
<evidence type="ECO:0000256" key="4">
    <source>
        <dbReference type="ARBA" id="ARBA00022723"/>
    </source>
</evidence>
<comment type="caution">
    <text evidence="11">The sequence shown here is derived from an EMBL/GenBank/DDBJ whole genome shotgun (WGS) entry which is preliminary data.</text>
</comment>
<keyword evidence="8" id="KW-0812">Transmembrane</keyword>
<feature type="domain" description="Peptidase M13 C-terminal" evidence="9">
    <location>
        <begin position="535"/>
        <end position="744"/>
    </location>
</feature>
<keyword evidence="6" id="KW-0862">Zinc</keyword>
<evidence type="ECO:0000256" key="8">
    <source>
        <dbReference type="SAM" id="Phobius"/>
    </source>
</evidence>
<evidence type="ECO:0000256" key="5">
    <source>
        <dbReference type="ARBA" id="ARBA00022801"/>
    </source>
</evidence>
<gene>
    <name evidence="11" type="ORF">HUG17_9104</name>
</gene>
<feature type="domain" description="Peptidase M13 N-terminal" evidence="10">
    <location>
        <begin position="81"/>
        <end position="470"/>
    </location>
</feature>
<dbReference type="EMBL" id="SDOV01000008">
    <property type="protein sequence ID" value="KAH7638000.1"/>
    <property type="molecule type" value="Genomic_DNA"/>
</dbReference>
<reference evidence="11" key="1">
    <citation type="submission" date="2020-06" db="EMBL/GenBank/DDBJ databases">
        <authorList>
            <person name="Ji K."/>
            <person name="Li J."/>
        </authorList>
    </citation>
    <scope>NUCLEOTIDE SEQUENCE</scope>
    <source>
        <strain evidence="11">JKM2019</strain>
        <tissue evidence="11">Whole body</tissue>
    </source>
</reference>
<dbReference type="Pfam" id="PF05649">
    <property type="entry name" value="Peptidase_M13_N"/>
    <property type="match status" value="1"/>
</dbReference>
<dbReference type="Pfam" id="PF01431">
    <property type="entry name" value="Peptidase_M13"/>
    <property type="match status" value="1"/>
</dbReference>
<evidence type="ECO:0000256" key="7">
    <source>
        <dbReference type="ARBA" id="ARBA00023049"/>
    </source>
</evidence>
<evidence type="ECO:0000256" key="1">
    <source>
        <dbReference type="ARBA" id="ARBA00001947"/>
    </source>
</evidence>
<dbReference type="InterPro" id="IPR024079">
    <property type="entry name" value="MetalloPept_cat_dom_sf"/>
</dbReference>
<evidence type="ECO:0000256" key="3">
    <source>
        <dbReference type="ARBA" id="ARBA00022670"/>
    </source>
</evidence>
<dbReference type="AlphaFoldDB" id="A0A9D4NUI5"/>
<comment type="similarity">
    <text evidence="2">Belongs to the peptidase M13 family.</text>
</comment>
<keyword evidence="3" id="KW-0645">Protease</keyword>
<accession>A0A9D4NUI5</accession>
<protein>
    <submittedName>
        <fullName evidence="11">Membrane metallo-endopeptidase-like 1 isoform x1</fullName>
    </submittedName>
</protein>
<dbReference type="PROSITE" id="PS51885">
    <property type="entry name" value="NEPRILYSIN"/>
    <property type="match status" value="1"/>
</dbReference>
<keyword evidence="4" id="KW-0479">Metal-binding</keyword>
<dbReference type="Gene3D" id="1.10.1380.10">
    <property type="entry name" value="Neutral endopeptidase , domain2"/>
    <property type="match status" value="1"/>
</dbReference>
<dbReference type="GO" id="GO:0016485">
    <property type="term" value="P:protein processing"/>
    <property type="evidence" value="ECO:0007669"/>
    <property type="project" value="TreeGrafter"/>
</dbReference>
<evidence type="ECO:0000256" key="6">
    <source>
        <dbReference type="ARBA" id="ARBA00022833"/>
    </source>
</evidence>
<dbReference type="SUPFAM" id="SSF55486">
    <property type="entry name" value="Metalloproteases ('zincins'), catalytic domain"/>
    <property type="match status" value="1"/>
</dbReference>
<dbReference type="Proteomes" id="UP000828236">
    <property type="component" value="Unassembled WGS sequence"/>
</dbReference>
<evidence type="ECO:0000259" key="9">
    <source>
        <dbReference type="Pfam" id="PF01431"/>
    </source>
</evidence>
<dbReference type="Gene3D" id="3.40.390.10">
    <property type="entry name" value="Collagenase (Catalytic Domain)"/>
    <property type="match status" value="1"/>
</dbReference>
<keyword evidence="8" id="KW-1133">Transmembrane helix</keyword>
<dbReference type="GO" id="GO:0005886">
    <property type="term" value="C:plasma membrane"/>
    <property type="evidence" value="ECO:0007669"/>
    <property type="project" value="TreeGrafter"/>
</dbReference>
<organism evidence="11">
    <name type="scientific">Dermatophagoides farinae</name>
    <name type="common">American house dust mite</name>
    <dbReference type="NCBI Taxonomy" id="6954"/>
    <lineage>
        <taxon>Eukaryota</taxon>
        <taxon>Metazoa</taxon>
        <taxon>Ecdysozoa</taxon>
        <taxon>Arthropoda</taxon>
        <taxon>Chelicerata</taxon>
        <taxon>Arachnida</taxon>
        <taxon>Acari</taxon>
        <taxon>Acariformes</taxon>
        <taxon>Sarcoptiformes</taxon>
        <taxon>Astigmata</taxon>
        <taxon>Psoroptidia</taxon>
        <taxon>Analgoidea</taxon>
        <taxon>Pyroglyphidae</taxon>
        <taxon>Dermatophagoidinae</taxon>
        <taxon>Dermatophagoides</taxon>
    </lineage>
</organism>
<dbReference type="InterPro" id="IPR042089">
    <property type="entry name" value="Peptidase_M13_dom_2"/>
</dbReference>
<dbReference type="GO" id="GO:0046872">
    <property type="term" value="F:metal ion binding"/>
    <property type="evidence" value="ECO:0007669"/>
    <property type="project" value="UniProtKB-KW"/>
</dbReference>
<keyword evidence="7" id="KW-0482">Metalloprotease</keyword>
<keyword evidence="8" id="KW-0472">Membrane</keyword>
<dbReference type="InterPro" id="IPR000718">
    <property type="entry name" value="Peptidase_M13"/>
</dbReference>
<keyword evidence="5" id="KW-0378">Hydrolase</keyword>
<comment type="cofactor">
    <cofactor evidence="1">
        <name>Zn(2+)</name>
        <dbReference type="ChEBI" id="CHEBI:29105"/>
    </cofactor>
</comment>
<evidence type="ECO:0000313" key="11">
    <source>
        <dbReference type="EMBL" id="KAH7638000.1"/>
    </source>
</evidence>
<dbReference type="PANTHER" id="PTHR11733">
    <property type="entry name" value="ZINC METALLOPROTEASE FAMILY M13 NEPRILYSIN-RELATED"/>
    <property type="match status" value="1"/>
</dbReference>
<dbReference type="InterPro" id="IPR018497">
    <property type="entry name" value="Peptidase_M13_C"/>
</dbReference>
<evidence type="ECO:0000259" key="10">
    <source>
        <dbReference type="Pfam" id="PF05649"/>
    </source>
</evidence>
<reference evidence="11" key="2">
    <citation type="journal article" date="2021" name="World Allergy Organ. J.">
        <title>Chromosome-level assembly of Dermatophagoides farinae genome and transcriptome reveals two novel allergens Der f 37 and Der f 39.</title>
        <authorList>
            <person name="Chen J."/>
            <person name="Cai Z."/>
            <person name="Fan D."/>
            <person name="Hu J."/>
            <person name="Hou Y."/>
            <person name="He Y."/>
            <person name="Zhang Z."/>
            <person name="Zhao Z."/>
            <person name="Gao P."/>
            <person name="Hu W."/>
            <person name="Sun J."/>
            <person name="Li J."/>
            <person name="Ji K."/>
        </authorList>
    </citation>
    <scope>NUCLEOTIDE SEQUENCE</scope>
    <source>
        <strain evidence="11">JKM2019</strain>
    </source>
</reference>
<dbReference type="PRINTS" id="PR00786">
    <property type="entry name" value="NEPRILYSIN"/>
</dbReference>
<dbReference type="InterPro" id="IPR008753">
    <property type="entry name" value="Peptidase_M13_N"/>
</dbReference>
<evidence type="ECO:0000256" key="2">
    <source>
        <dbReference type="ARBA" id="ARBA00007357"/>
    </source>
</evidence>
<dbReference type="GO" id="GO:0004222">
    <property type="term" value="F:metalloendopeptidase activity"/>
    <property type="evidence" value="ECO:0007669"/>
    <property type="project" value="InterPro"/>
</dbReference>
<dbReference type="CDD" id="cd08662">
    <property type="entry name" value="M13"/>
    <property type="match status" value="1"/>
</dbReference>
<feature type="transmembrane region" description="Helical" evidence="8">
    <location>
        <begin position="28"/>
        <end position="51"/>
    </location>
</feature>